<dbReference type="NCBIfam" id="NF001124">
    <property type="entry name" value="PRK00139.1-2"/>
    <property type="match status" value="1"/>
</dbReference>
<evidence type="ECO:0000259" key="9">
    <source>
        <dbReference type="Pfam" id="PF01225"/>
    </source>
</evidence>
<dbReference type="EMBL" id="NMVJ01000008">
    <property type="protein sequence ID" value="OYN89829.1"/>
    <property type="molecule type" value="Genomic_DNA"/>
</dbReference>
<dbReference type="Gene3D" id="3.90.190.20">
    <property type="entry name" value="Mur ligase, C-terminal domain"/>
    <property type="match status" value="1"/>
</dbReference>
<dbReference type="OrthoDB" id="9800958at2"/>
<feature type="binding site" evidence="7">
    <location>
        <begin position="125"/>
        <end position="131"/>
    </location>
    <ligand>
        <name>ATP</name>
        <dbReference type="ChEBI" id="CHEBI:30616"/>
    </ligand>
</feature>
<feature type="short sequence motif" description="Meso-diaminopimelate recognition motif" evidence="7">
    <location>
        <begin position="425"/>
        <end position="428"/>
    </location>
</feature>
<evidence type="ECO:0000256" key="2">
    <source>
        <dbReference type="ARBA" id="ARBA00022618"/>
    </source>
</evidence>
<evidence type="ECO:0000256" key="3">
    <source>
        <dbReference type="ARBA" id="ARBA00022960"/>
    </source>
</evidence>
<keyword evidence="5 7" id="KW-0131">Cell cycle</keyword>
<keyword evidence="2 7" id="KW-0132">Cell division</keyword>
<dbReference type="Pfam" id="PF01225">
    <property type="entry name" value="Mur_ligase"/>
    <property type="match status" value="1"/>
</dbReference>
<accession>A0A255EE65</accession>
<dbReference type="PANTHER" id="PTHR23135">
    <property type="entry name" value="MUR LIGASE FAMILY MEMBER"/>
    <property type="match status" value="1"/>
</dbReference>
<dbReference type="EC" id="6.3.2.13" evidence="7"/>
<organism evidence="12 13">
    <name type="scientific">Parenemella sanctibonifatiensis</name>
    <dbReference type="NCBI Taxonomy" id="2016505"/>
    <lineage>
        <taxon>Bacteria</taxon>
        <taxon>Bacillati</taxon>
        <taxon>Actinomycetota</taxon>
        <taxon>Actinomycetes</taxon>
        <taxon>Propionibacteriales</taxon>
        <taxon>Propionibacteriaceae</taxon>
        <taxon>Parenemella</taxon>
    </lineage>
</organism>
<dbReference type="GO" id="GO:0071555">
    <property type="term" value="P:cell wall organization"/>
    <property type="evidence" value="ECO:0007669"/>
    <property type="project" value="UniProtKB-KW"/>
</dbReference>
<feature type="domain" description="Mur ligase C-terminal" evidence="10">
    <location>
        <begin position="353"/>
        <end position="488"/>
    </location>
</feature>
<feature type="binding site" evidence="7">
    <location>
        <position position="197"/>
    </location>
    <ligand>
        <name>UDP-N-acetyl-alpha-D-muramoyl-L-alanyl-D-glutamate</name>
        <dbReference type="ChEBI" id="CHEBI:83900"/>
    </ligand>
</feature>
<feature type="domain" description="Mur ligase central" evidence="11">
    <location>
        <begin position="123"/>
        <end position="330"/>
    </location>
</feature>
<dbReference type="GO" id="GO:0009252">
    <property type="term" value="P:peptidoglycan biosynthetic process"/>
    <property type="evidence" value="ECO:0007669"/>
    <property type="project" value="UniProtKB-UniRule"/>
</dbReference>
<dbReference type="Gene3D" id="3.40.1190.10">
    <property type="entry name" value="Mur-like, catalytic domain"/>
    <property type="match status" value="1"/>
</dbReference>
<feature type="binding site" evidence="7">
    <location>
        <begin position="170"/>
        <end position="171"/>
    </location>
    <ligand>
        <name>UDP-N-acetyl-alpha-D-muramoyl-L-alanyl-D-glutamate</name>
        <dbReference type="ChEBI" id="CHEBI:83900"/>
    </ligand>
</feature>
<evidence type="ECO:0000259" key="11">
    <source>
        <dbReference type="Pfam" id="PF08245"/>
    </source>
</evidence>
<feature type="binding site" evidence="7">
    <location>
        <position position="205"/>
    </location>
    <ligand>
        <name>UDP-N-acetyl-alpha-D-muramoyl-L-alanyl-D-glutamate</name>
        <dbReference type="ChEBI" id="CHEBI:83900"/>
    </ligand>
</feature>
<feature type="binding site" evidence="7">
    <location>
        <position position="43"/>
    </location>
    <ligand>
        <name>UDP-N-acetyl-alpha-D-muramoyl-L-alanyl-D-glutamate</name>
        <dbReference type="ChEBI" id="CHEBI:83900"/>
    </ligand>
</feature>
<dbReference type="Proteomes" id="UP000216300">
    <property type="component" value="Unassembled WGS sequence"/>
</dbReference>
<comment type="similarity">
    <text evidence="1 7">Belongs to the MurCDEF family. MurE subfamily.</text>
</comment>
<comment type="cofactor">
    <cofactor evidence="7">
        <name>Mg(2+)</name>
        <dbReference type="ChEBI" id="CHEBI:18420"/>
    </cofactor>
</comment>
<keyword evidence="4 7" id="KW-0573">Peptidoglycan synthesis</keyword>
<proteinExistence type="inferred from homology"/>
<evidence type="ECO:0000256" key="7">
    <source>
        <dbReference type="HAMAP-Rule" id="MF_00208"/>
    </source>
</evidence>
<dbReference type="InterPro" id="IPR000713">
    <property type="entry name" value="Mur_ligase_N"/>
</dbReference>
<dbReference type="GO" id="GO:0051301">
    <property type="term" value="P:cell division"/>
    <property type="evidence" value="ECO:0007669"/>
    <property type="project" value="UniProtKB-KW"/>
</dbReference>
<comment type="pathway">
    <text evidence="7 8">Cell wall biogenesis; peptidoglycan biosynthesis.</text>
</comment>
<evidence type="ECO:0000256" key="8">
    <source>
        <dbReference type="RuleBase" id="RU004135"/>
    </source>
</evidence>
<evidence type="ECO:0000256" key="6">
    <source>
        <dbReference type="ARBA" id="ARBA00023316"/>
    </source>
</evidence>
<comment type="caution">
    <text evidence="7">Lacks conserved residue(s) required for the propagation of feature annotation.</text>
</comment>
<keyword evidence="7" id="KW-0547">Nucleotide-binding</keyword>
<evidence type="ECO:0000256" key="5">
    <source>
        <dbReference type="ARBA" id="ARBA00023306"/>
    </source>
</evidence>
<dbReference type="Gene3D" id="3.40.1390.10">
    <property type="entry name" value="MurE/MurF, N-terminal domain"/>
    <property type="match status" value="1"/>
</dbReference>
<comment type="subcellular location">
    <subcellularLocation>
        <location evidence="7 8">Cytoplasm</location>
    </subcellularLocation>
</comment>
<dbReference type="NCBIfam" id="NF001126">
    <property type="entry name" value="PRK00139.1-4"/>
    <property type="match status" value="1"/>
</dbReference>
<dbReference type="GO" id="GO:0008360">
    <property type="term" value="P:regulation of cell shape"/>
    <property type="evidence" value="ECO:0007669"/>
    <property type="project" value="UniProtKB-KW"/>
</dbReference>
<evidence type="ECO:0000256" key="1">
    <source>
        <dbReference type="ARBA" id="ARBA00005898"/>
    </source>
</evidence>
<dbReference type="GO" id="GO:0008765">
    <property type="term" value="F:UDP-N-acetylmuramoylalanyl-D-glutamate-2,6-diaminopimelate ligase activity"/>
    <property type="evidence" value="ECO:0007669"/>
    <property type="project" value="UniProtKB-UniRule"/>
</dbReference>
<sequence>MTDHQLRPEGLAPIALTALAATVGAAVADQYAGVEISGITQDSRAVRPGDLYVALKGARVHGARFTDQAAAAGAVAVLTDSEGAEQVAGQLPVLEVTAPRDAMAYAAAEIYHHPTRQLRMVGITGTNGKTTTTALTAAGLRGTGHVVGTIGTLGFWLDDQELTSDRTTVTTPESCDLHALFAVMLQRGADTVVMEVSSHALALQRVTGVHFDVAGFTNLGRDHLDFHPTMEDYFQAKASLFQQAGTAVIVVDGGWGARLAGECRAAGVPVLSVSGFADAHTDIHPLTDDVDHPTAQDPEQLGLHTPSGDIAVPLAMPGTFNRVNSGLAVGLWEVLDEPVQQAAQALATATVPGRMQLVEVPGGPRVVVDFAHTPQAVAAALTALSVPGGRLIAVLGAGGDRDPDKRGPMGEAAAEWAEVVIVTDDNPRSEDPAAIRAAVLAGAEQVRQSSAERGRVITVVEVGGRDRAIGAALARAGVRDTVAILGKGHETGQILAEETIDFDDAIEVVRQWAQLDPGAGR</sequence>
<dbReference type="HAMAP" id="MF_00208">
    <property type="entry name" value="MurE"/>
    <property type="match status" value="1"/>
</dbReference>
<dbReference type="PANTHER" id="PTHR23135:SF4">
    <property type="entry name" value="UDP-N-ACETYLMURAMOYL-L-ALANYL-D-GLUTAMATE--2,6-DIAMINOPIMELATE LIGASE MURE HOMOLOG, CHLOROPLASTIC"/>
    <property type="match status" value="1"/>
</dbReference>
<feature type="binding site" evidence="7">
    <location>
        <begin position="425"/>
        <end position="428"/>
    </location>
    <ligand>
        <name>meso-2,6-diaminopimelate</name>
        <dbReference type="ChEBI" id="CHEBI:57791"/>
    </ligand>
</feature>
<keyword evidence="7" id="KW-0067">ATP-binding</keyword>
<dbReference type="AlphaFoldDB" id="A0A255EE65"/>
<protein>
    <recommendedName>
        <fullName evidence="7">UDP-N-acetylmuramoyl-L-alanyl-D-glutamate--2,6-diaminopimelate ligase</fullName>
        <ecNumber evidence="7">6.3.2.13</ecNumber>
    </recommendedName>
    <alternativeName>
        <fullName evidence="7">Meso-A2pm-adding enzyme</fullName>
    </alternativeName>
    <alternativeName>
        <fullName evidence="7">Meso-diaminopimelate-adding enzyme</fullName>
    </alternativeName>
    <alternativeName>
        <fullName evidence="7">UDP-MurNAc-L-Ala-D-Glu:meso-diaminopimelate ligase</fullName>
    </alternativeName>
    <alternativeName>
        <fullName evidence="7">UDP-MurNAc-tripeptide synthetase</fullName>
    </alternativeName>
    <alternativeName>
        <fullName evidence="7">UDP-N-acetylmuramyl-tripeptide synthetase</fullName>
    </alternativeName>
</protein>
<dbReference type="InterPro" id="IPR036565">
    <property type="entry name" value="Mur-like_cat_sf"/>
</dbReference>
<comment type="function">
    <text evidence="7">Catalyzes the addition of meso-diaminopimelic acid to the nucleotide precursor UDP-N-acetylmuramoyl-L-alanyl-D-glutamate (UMAG) in the biosynthesis of bacterial cell-wall peptidoglycan.</text>
</comment>
<feature type="modified residue" description="N6-carboxylysine" evidence="7">
    <location>
        <position position="237"/>
    </location>
</feature>
<keyword evidence="7 12" id="KW-0436">Ligase</keyword>
<keyword evidence="3 7" id="KW-0133">Cell shape</keyword>
<feature type="binding site" evidence="7">
    <location>
        <position position="401"/>
    </location>
    <ligand>
        <name>meso-2,6-diaminopimelate</name>
        <dbReference type="ChEBI" id="CHEBI:57791"/>
    </ligand>
</feature>
<keyword evidence="13" id="KW-1185">Reference proteome</keyword>
<reference evidence="12 13" key="1">
    <citation type="submission" date="2017-07" db="EMBL/GenBank/DDBJ databases">
        <title>Draft whole genome sequences of clinical Proprionibacteriaceae strains.</title>
        <authorList>
            <person name="Bernier A.-M."/>
            <person name="Bernard K."/>
            <person name="Domingo M.-C."/>
        </authorList>
    </citation>
    <scope>NUCLEOTIDE SEQUENCE [LARGE SCALE GENOMIC DNA]</scope>
    <source>
        <strain evidence="12 13">NML 150081</strain>
    </source>
</reference>
<comment type="PTM">
    <text evidence="7">Carboxylation is probably crucial for Mg(2+) binding and, consequently, for the gamma-phosphate positioning of ATP.</text>
</comment>
<dbReference type="GO" id="GO:0000287">
    <property type="term" value="F:magnesium ion binding"/>
    <property type="evidence" value="ECO:0007669"/>
    <property type="project" value="UniProtKB-UniRule"/>
</dbReference>
<evidence type="ECO:0000256" key="4">
    <source>
        <dbReference type="ARBA" id="ARBA00022984"/>
    </source>
</evidence>
<keyword evidence="6 7" id="KW-0961">Cell wall biogenesis/degradation</keyword>
<dbReference type="InterPro" id="IPR013221">
    <property type="entry name" value="Mur_ligase_cen"/>
</dbReference>
<evidence type="ECO:0000259" key="10">
    <source>
        <dbReference type="Pfam" id="PF02875"/>
    </source>
</evidence>
<dbReference type="SUPFAM" id="SSF53623">
    <property type="entry name" value="MurD-like peptide ligases, catalytic domain"/>
    <property type="match status" value="1"/>
</dbReference>
<dbReference type="Pfam" id="PF08245">
    <property type="entry name" value="Mur_ligase_M"/>
    <property type="match status" value="1"/>
</dbReference>
<feature type="binding site" evidence="7">
    <location>
        <position position="486"/>
    </location>
    <ligand>
        <name>meso-2,6-diaminopimelate</name>
        <dbReference type="ChEBI" id="CHEBI:57791"/>
    </ligand>
</feature>
<dbReference type="SUPFAM" id="SSF63418">
    <property type="entry name" value="MurE/MurF N-terminal domain"/>
    <property type="match status" value="1"/>
</dbReference>
<dbReference type="InterPro" id="IPR005761">
    <property type="entry name" value="UDP-N-AcMur-Glu-dNH2Pim_ligase"/>
</dbReference>
<dbReference type="InterPro" id="IPR036615">
    <property type="entry name" value="Mur_ligase_C_dom_sf"/>
</dbReference>
<evidence type="ECO:0000313" key="12">
    <source>
        <dbReference type="EMBL" id="OYN89829.1"/>
    </source>
</evidence>
<dbReference type="GO" id="GO:0005524">
    <property type="term" value="F:ATP binding"/>
    <property type="evidence" value="ECO:0007669"/>
    <property type="project" value="UniProtKB-UniRule"/>
</dbReference>
<comment type="caution">
    <text evidence="12">The sequence shown here is derived from an EMBL/GenBank/DDBJ whole genome shotgun (WGS) entry which is preliminary data.</text>
</comment>
<keyword evidence="7" id="KW-0460">Magnesium</keyword>
<dbReference type="InterPro" id="IPR035911">
    <property type="entry name" value="MurE/MurF_N"/>
</dbReference>
<dbReference type="InterPro" id="IPR004101">
    <property type="entry name" value="Mur_ligase_C"/>
</dbReference>
<gene>
    <name evidence="7" type="primary">murE</name>
    <name evidence="12" type="ORF">CGZ91_09975</name>
</gene>
<name>A0A255EE65_9ACTN</name>
<comment type="catalytic activity">
    <reaction evidence="7">
        <text>UDP-N-acetyl-alpha-D-muramoyl-L-alanyl-D-glutamate + meso-2,6-diaminopimelate + ATP = UDP-N-acetyl-alpha-D-muramoyl-L-alanyl-gamma-D-glutamyl-meso-2,6-diaminopimelate + ADP + phosphate + H(+)</text>
        <dbReference type="Rhea" id="RHEA:23676"/>
        <dbReference type="ChEBI" id="CHEBI:15378"/>
        <dbReference type="ChEBI" id="CHEBI:30616"/>
        <dbReference type="ChEBI" id="CHEBI:43474"/>
        <dbReference type="ChEBI" id="CHEBI:57791"/>
        <dbReference type="ChEBI" id="CHEBI:83900"/>
        <dbReference type="ChEBI" id="CHEBI:83905"/>
        <dbReference type="ChEBI" id="CHEBI:456216"/>
        <dbReference type="EC" id="6.3.2.13"/>
    </reaction>
</comment>
<dbReference type="UniPathway" id="UPA00219"/>
<feature type="binding site" evidence="7">
    <location>
        <position position="490"/>
    </location>
    <ligand>
        <name>meso-2,6-diaminopimelate</name>
        <dbReference type="ChEBI" id="CHEBI:57791"/>
    </ligand>
</feature>
<dbReference type="GO" id="GO:0005737">
    <property type="term" value="C:cytoplasm"/>
    <property type="evidence" value="ECO:0007669"/>
    <property type="project" value="UniProtKB-SubCell"/>
</dbReference>
<dbReference type="NCBIfam" id="TIGR01085">
    <property type="entry name" value="murE"/>
    <property type="match status" value="1"/>
</dbReference>
<evidence type="ECO:0000313" key="13">
    <source>
        <dbReference type="Proteomes" id="UP000216300"/>
    </source>
</evidence>
<keyword evidence="7" id="KW-0963">Cytoplasm</keyword>
<feature type="domain" description="Mur ligase N-terminal catalytic" evidence="9">
    <location>
        <begin position="35"/>
        <end position="109"/>
    </location>
</feature>
<dbReference type="SUPFAM" id="SSF53244">
    <property type="entry name" value="MurD-like peptide ligases, peptide-binding domain"/>
    <property type="match status" value="1"/>
</dbReference>
<dbReference type="Pfam" id="PF02875">
    <property type="entry name" value="Mur_ligase_C"/>
    <property type="match status" value="1"/>
</dbReference>